<feature type="signal peptide" evidence="2">
    <location>
        <begin position="1"/>
        <end position="22"/>
    </location>
</feature>
<feature type="chain" id="PRO_5015703466" evidence="2">
    <location>
        <begin position="23"/>
        <end position="203"/>
    </location>
</feature>
<dbReference type="Pfam" id="PF03922">
    <property type="entry name" value="OmpW"/>
    <property type="match status" value="1"/>
</dbReference>
<evidence type="ECO:0000256" key="1">
    <source>
        <dbReference type="ARBA" id="ARBA00004442"/>
    </source>
</evidence>
<dbReference type="RefSeq" id="WP_105532883.1">
    <property type="nucleotide sequence ID" value="NZ_PUGF01000015.1"/>
</dbReference>
<dbReference type="GO" id="GO:0009279">
    <property type="term" value="C:cell outer membrane"/>
    <property type="evidence" value="ECO:0007669"/>
    <property type="project" value="UniProtKB-SubCell"/>
</dbReference>
<dbReference type="GO" id="GO:0055085">
    <property type="term" value="P:transmembrane transport"/>
    <property type="evidence" value="ECO:0007669"/>
    <property type="project" value="TreeGrafter"/>
</dbReference>
<comment type="subcellular location">
    <subcellularLocation>
        <location evidence="1">Cell outer membrane</location>
    </subcellularLocation>
</comment>
<keyword evidence="4" id="KW-1185">Reference proteome</keyword>
<dbReference type="InterPro" id="IPR011250">
    <property type="entry name" value="OMP/PagP_B-barrel"/>
</dbReference>
<evidence type="ECO:0000313" key="3">
    <source>
        <dbReference type="EMBL" id="PRC92226.1"/>
    </source>
</evidence>
<keyword evidence="2" id="KW-0732">Signal</keyword>
<proteinExistence type="predicted"/>
<dbReference type="AlphaFoldDB" id="A0A2S9GX39"/>
<dbReference type="PANTHER" id="PTHR36920">
    <property type="match status" value="1"/>
</dbReference>
<accession>A0A2S9GX39</accession>
<dbReference type="PANTHER" id="PTHR36920:SF1">
    <property type="entry name" value="OUTER MEMBRANE PROTEIN W"/>
    <property type="match status" value="1"/>
</dbReference>
<dbReference type="SUPFAM" id="SSF56925">
    <property type="entry name" value="OMPA-like"/>
    <property type="match status" value="1"/>
</dbReference>
<comment type="caution">
    <text evidence="3">The sequence shown here is derived from an EMBL/GenBank/DDBJ whole genome shotgun (WGS) entry which is preliminary data.</text>
</comment>
<sequence>MKKISLVIALAVIGFNSASVMAQESPWLVRARIVDVDTANKSDPIAGVGASNQITVSNKVIPEFDISYFFTPNWATELVLTYPQKHDVYLSGAQIGTVKELPPTLTVQYHFTPESQFSPYLGAGINYTNFSSVELANGAISLDNHSFGLALQAGIDYKLDKNWSLNMDVKYVQMRSDVYLGGSQISNIKIDPWLIGVGVGYRF</sequence>
<dbReference type="InterPro" id="IPR005618">
    <property type="entry name" value="OMPW"/>
</dbReference>
<dbReference type="EMBL" id="PUGF01000015">
    <property type="protein sequence ID" value="PRC92226.1"/>
    <property type="molecule type" value="Genomic_DNA"/>
</dbReference>
<evidence type="ECO:0000256" key="2">
    <source>
        <dbReference type="SAM" id="SignalP"/>
    </source>
</evidence>
<organism evidence="3 4">
    <name type="scientific">Solimicrobium silvestre</name>
    <dbReference type="NCBI Taxonomy" id="2099400"/>
    <lineage>
        <taxon>Bacteria</taxon>
        <taxon>Pseudomonadati</taxon>
        <taxon>Pseudomonadota</taxon>
        <taxon>Betaproteobacteria</taxon>
        <taxon>Burkholderiales</taxon>
        <taxon>Oxalobacteraceae</taxon>
        <taxon>Solimicrobium</taxon>
    </lineage>
</organism>
<protein>
    <submittedName>
        <fullName evidence="3">Outer membrane autotransporter barrel domain</fullName>
    </submittedName>
</protein>
<dbReference type="OrthoDB" id="9807574at2"/>
<reference evidence="3 4" key="1">
    <citation type="submission" date="2018-02" db="EMBL/GenBank/DDBJ databases">
        <title>Solimicrobium silvestre gen. nov., sp. nov., isolated from alpine forest soil.</title>
        <authorList>
            <person name="Margesin R."/>
            <person name="Albuquerque L."/>
            <person name="Zhang D.-C."/>
            <person name="Froufe H.J.C."/>
            <person name="Severino R."/>
            <person name="Roxo I."/>
            <person name="Egas C."/>
            <person name="Da Costa M.S."/>
        </authorList>
    </citation>
    <scope>NUCLEOTIDE SEQUENCE [LARGE SCALE GENOMIC DNA]</scope>
    <source>
        <strain evidence="3 4">S20-91</strain>
    </source>
</reference>
<dbReference type="Proteomes" id="UP000237839">
    <property type="component" value="Unassembled WGS sequence"/>
</dbReference>
<gene>
    <name evidence="3" type="ORF">S2091_3142</name>
</gene>
<evidence type="ECO:0000313" key="4">
    <source>
        <dbReference type="Proteomes" id="UP000237839"/>
    </source>
</evidence>
<name>A0A2S9GX39_9BURK</name>
<dbReference type="NCBIfam" id="TIGR01414">
    <property type="entry name" value="autotrans_barl"/>
    <property type="match status" value="1"/>
</dbReference>
<dbReference type="Gene3D" id="2.40.160.20">
    <property type="match status" value="1"/>
</dbReference>
<dbReference type="InterPro" id="IPR006315">
    <property type="entry name" value="OM_autotransptr_brl_dom"/>
</dbReference>